<dbReference type="GO" id="GO:0006508">
    <property type="term" value="P:proteolysis"/>
    <property type="evidence" value="ECO:0007669"/>
    <property type="project" value="UniProtKB-KW"/>
</dbReference>
<keyword evidence="10" id="KW-1185">Reference proteome</keyword>
<dbReference type="PRINTS" id="PR00300">
    <property type="entry name" value="CLPPROTEASEA"/>
</dbReference>
<proteinExistence type="inferred from homology"/>
<dbReference type="GO" id="GO:0034605">
    <property type="term" value="P:cellular response to heat"/>
    <property type="evidence" value="ECO:0000318"/>
    <property type="project" value="GO_Central"/>
</dbReference>
<evidence type="ECO:0000256" key="2">
    <source>
        <dbReference type="ARBA" id="ARBA00022741"/>
    </source>
</evidence>
<dbReference type="InterPro" id="IPR003593">
    <property type="entry name" value="AAA+_ATPase"/>
</dbReference>
<dbReference type="Pfam" id="PF02861">
    <property type="entry name" value="Clp_N"/>
    <property type="match status" value="1"/>
</dbReference>
<evidence type="ECO:0000256" key="1">
    <source>
        <dbReference type="ARBA" id="ARBA00022737"/>
    </source>
</evidence>
<dbReference type="OrthoDB" id="47330at2759"/>
<keyword evidence="1 5" id="KW-0677">Repeat</keyword>
<evidence type="ECO:0000256" key="6">
    <source>
        <dbReference type="RuleBase" id="RU004432"/>
    </source>
</evidence>
<dbReference type="Pfam" id="PF00004">
    <property type="entry name" value="AAA"/>
    <property type="match status" value="1"/>
</dbReference>
<dbReference type="InterPro" id="IPR050130">
    <property type="entry name" value="ClpA_ClpB"/>
</dbReference>
<accession>A0A1Y1HX29</accession>
<dbReference type="GO" id="GO:0016887">
    <property type="term" value="F:ATP hydrolysis activity"/>
    <property type="evidence" value="ECO:0000318"/>
    <property type="project" value="GO_Central"/>
</dbReference>
<dbReference type="InterPro" id="IPR036628">
    <property type="entry name" value="Clp_N_dom_sf"/>
</dbReference>
<dbReference type="GO" id="GO:0008233">
    <property type="term" value="F:peptidase activity"/>
    <property type="evidence" value="ECO:0007669"/>
    <property type="project" value="UniProtKB-KW"/>
</dbReference>
<dbReference type="InterPro" id="IPR018368">
    <property type="entry name" value="ClpA/B_CS1"/>
</dbReference>
<comment type="similarity">
    <text evidence="6">Belongs to the ClpA/ClpB family.</text>
</comment>
<dbReference type="InterPro" id="IPR027417">
    <property type="entry name" value="P-loop_NTPase"/>
</dbReference>
<keyword evidence="9" id="KW-0378">Hydrolase</keyword>
<feature type="domain" description="Clp R" evidence="8">
    <location>
        <begin position="53"/>
        <end position="195"/>
    </location>
</feature>
<dbReference type="CDD" id="cd00009">
    <property type="entry name" value="AAA"/>
    <property type="match status" value="1"/>
</dbReference>
<dbReference type="AlphaFoldDB" id="A0A1Y1HX29"/>
<keyword evidence="2 6" id="KW-0547">Nucleotide-binding</keyword>
<evidence type="ECO:0000256" key="5">
    <source>
        <dbReference type="PROSITE-ProRule" id="PRU01251"/>
    </source>
</evidence>
<evidence type="ECO:0000313" key="9">
    <source>
        <dbReference type="EMBL" id="GAQ82703.1"/>
    </source>
</evidence>
<dbReference type="SUPFAM" id="SSF81923">
    <property type="entry name" value="Double Clp-N motif"/>
    <property type="match status" value="1"/>
</dbReference>
<dbReference type="PROSITE" id="PS51903">
    <property type="entry name" value="CLP_R"/>
    <property type="match status" value="1"/>
</dbReference>
<dbReference type="FunFam" id="3.40.50.300:FF:000010">
    <property type="entry name" value="Chaperone clpB 1, putative"/>
    <property type="match status" value="1"/>
</dbReference>
<evidence type="ECO:0000256" key="4">
    <source>
        <dbReference type="ARBA" id="ARBA00023186"/>
    </source>
</evidence>
<reference evidence="9 10" key="1">
    <citation type="journal article" date="2014" name="Nat. Commun.">
        <title>Klebsormidium flaccidum genome reveals primary factors for plant terrestrial adaptation.</title>
        <authorList>
            <person name="Hori K."/>
            <person name="Maruyama F."/>
            <person name="Fujisawa T."/>
            <person name="Togashi T."/>
            <person name="Yamamoto N."/>
            <person name="Seo M."/>
            <person name="Sato S."/>
            <person name="Yamada T."/>
            <person name="Mori H."/>
            <person name="Tajima N."/>
            <person name="Moriyama T."/>
            <person name="Ikeuchi M."/>
            <person name="Watanabe M."/>
            <person name="Wada H."/>
            <person name="Kobayashi K."/>
            <person name="Saito M."/>
            <person name="Masuda T."/>
            <person name="Sasaki-Sekimoto Y."/>
            <person name="Mashiguchi K."/>
            <person name="Awai K."/>
            <person name="Shimojima M."/>
            <person name="Masuda S."/>
            <person name="Iwai M."/>
            <person name="Nobusawa T."/>
            <person name="Narise T."/>
            <person name="Kondo S."/>
            <person name="Saito H."/>
            <person name="Sato R."/>
            <person name="Murakawa M."/>
            <person name="Ihara Y."/>
            <person name="Oshima-Yamada Y."/>
            <person name="Ohtaka K."/>
            <person name="Satoh M."/>
            <person name="Sonobe K."/>
            <person name="Ishii M."/>
            <person name="Ohtani R."/>
            <person name="Kanamori-Sato M."/>
            <person name="Honoki R."/>
            <person name="Miyazaki D."/>
            <person name="Mochizuki H."/>
            <person name="Umetsu J."/>
            <person name="Higashi K."/>
            <person name="Shibata D."/>
            <person name="Kamiya Y."/>
            <person name="Sato N."/>
            <person name="Nakamura Y."/>
            <person name="Tabata S."/>
            <person name="Ida S."/>
            <person name="Kurokawa K."/>
            <person name="Ohta H."/>
        </authorList>
    </citation>
    <scope>NUCLEOTIDE SEQUENCE [LARGE SCALE GENOMIC DNA]</scope>
    <source>
        <strain evidence="9 10">NIES-2285</strain>
    </source>
</reference>
<dbReference type="Gene3D" id="1.10.8.60">
    <property type="match status" value="2"/>
</dbReference>
<dbReference type="OMA" id="FMTEDTE"/>
<dbReference type="FunFam" id="3.40.50.300:FF:000025">
    <property type="entry name" value="ATP-dependent Clp protease subunit"/>
    <property type="match status" value="1"/>
</dbReference>
<dbReference type="InterPro" id="IPR003959">
    <property type="entry name" value="ATPase_AAA_core"/>
</dbReference>
<keyword evidence="3 6" id="KW-0067">ATP-binding</keyword>
<dbReference type="Gene3D" id="3.40.50.300">
    <property type="entry name" value="P-loop containing nucleotide triphosphate hydrolases"/>
    <property type="match status" value="2"/>
</dbReference>
<dbReference type="Gene3D" id="1.10.1780.10">
    <property type="entry name" value="Clp, N-terminal domain"/>
    <property type="match status" value="1"/>
</dbReference>
<dbReference type="Pfam" id="PF07724">
    <property type="entry name" value="AAA_2"/>
    <property type="match status" value="1"/>
</dbReference>
<sequence length="928" mass="100182">MLDASCTGLRRECTLDRLSRSVAGPSSLLASLAAATSVRHRGGARRGVIVAIFEKFTERAIKAVMNSQKEAKALGKREVGTAQLFLGLVAEARGEGGFLRTGLTVERAREAMRQITTPESSAGGMGEIPFSAGCKNAFEAASDESKRLGNKYISPEHLLVGLVRADDGGASKLIERLGLRKEKLEAEAVDQINDEHAKETRGNPSPASERATAGVGVRRSAQTSRKGKGALDNFCVDITARAAEGKIDPVIGRAKEVQRVVEILARRTKNNPILLGEPGVGKTAIAEGLALRIVKDDVPEFLNKKRVMSLDMGLLIAGAKERGELETRVTSLVEETKTAGDVILMIDEVHTLVGSGSVSRGSGGGGLDIANLLKPALARGLLQCIGATTLDEHRKHIEKDKALARRFQPVMVLEPSEADAKLILRGIQDKYEVHHKCKFSPQAVDAAVELSARYIADRFLPDKAIDLLDEAGSRARISAFNMRKQRQTSVLSAAPADIWAEIRAVQKQQQSALVLANEPSSPSFNLFEEAPSKAAIAAAPGAADISELDAAVKRAGFSTFWEDEEDVVVGLEDIAAVASIWSGVPVQQLTTEESARLVDLEDTLRTRVIGQDDAVSAIARAVRRARVGLKDPKRPIAAMLFSGPTGVGKTELTKALAEQYFGSEDAMIRLDMSEFMERHTVSKLVGAPPGYVGYGEGGVLTEAVRRRPFTVILLDEIEKAHPDVFNMLLQIFEDGRLTDSQGRAVSFKNTLIVMTSNIGSKVIARGGSNQLGFVLPTAEADGGAYSRMKAMVMEEMKAYFRPELLNRLDEVVVFKSLEKAEVRSIVALMLAEVKARCLSERRLQLEVTDSVVTKICEEGYDRSYGARPLRRKVTALVEDALSEYILVGGFLENDSLVVDLDAAGEVVVSHQASHEEYVNAESLVAASL</sequence>
<gene>
    <name evidence="9" type="ORF">KFL_001200270</name>
</gene>
<evidence type="ECO:0000256" key="7">
    <source>
        <dbReference type="SAM" id="MobiDB-lite"/>
    </source>
</evidence>
<organism evidence="9 10">
    <name type="scientific">Klebsormidium nitens</name>
    <name type="common">Green alga</name>
    <name type="synonym">Ulothrix nitens</name>
    <dbReference type="NCBI Taxonomy" id="105231"/>
    <lineage>
        <taxon>Eukaryota</taxon>
        <taxon>Viridiplantae</taxon>
        <taxon>Streptophyta</taxon>
        <taxon>Klebsormidiophyceae</taxon>
        <taxon>Klebsormidiales</taxon>
        <taxon>Klebsormidiaceae</taxon>
        <taxon>Klebsormidium</taxon>
    </lineage>
</organism>
<dbReference type="STRING" id="105231.A0A1Y1HX29"/>
<dbReference type="PANTHER" id="PTHR11638">
    <property type="entry name" value="ATP-DEPENDENT CLP PROTEASE"/>
    <property type="match status" value="1"/>
</dbReference>
<dbReference type="PROSITE" id="PS00871">
    <property type="entry name" value="CLPAB_2"/>
    <property type="match status" value="1"/>
</dbReference>
<feature type="region of interest" description="Disordered" evidence="7">
    <location>
        <begin position="194"/>
        <end position="224"/>
    </location>
</feature>
<keyword evidence="4 6" id="KW-0143">Chaperone</keyword>
<dbReference type="SUPFAM" id="SSF52540">
    <property type="entry name" value="P-loop containing nucleoside triphosphate hydrolases"/>
    <property type="match status" value="2"/>
</dbReference>
<dbReference type="InterPro" id="IPR004176">
    <property type="entry name" value="Clp_R_N"/>
</dbReference>
<dbReference type="Pfam" id="PF17871">
    <property type="entry name" value="AAA_lid_9"/>
    <property type="match status" value="1"/>
</dbReference>
<dbReference type="PANTHER" id="PTHR11638:SF185">
    <property type="entry name" value="ATP-DEPENDENT CLP PROTEASE ATP-BINDING SUBUNIT"/>
    <property type="match status" value="1"/>
</dbReference>
<keyword evidence="9" id="KW-0645">Protease</keyword>
<dbReference type="PROSITE" id="PS00870">
    <property type="entry name" value="CLPAB_1"/>
    <property type="match status" value="1"/>
</dbReference>
<dbReference type="CDD" id="cd19499">
    <property type="entry name" value="RecA-like_ClpB_Hsp104-like"/>
    <property type="match status" value="1"/>
</dbReference>
<dbReference type="GO" id="GO:0005524">
    <property type="term" value="F:ATP binding"/>
    <property type="evidence" value="ECO:0007669"/>
    <property type="project" value="UniProtKB-KW"/>
</dbReference>
<dbReference type="SMART" id="SM00382">
    <property type="entry name" value="AAA"/>
    <property type="match status" value="2"/>
</dbReference>
<protein>
    <submittedName>
        <fullName evidence="9">ATP-dependent Clp protease ATP-binding subunit</fullName>
    </submittedName>
</protein>
<evidence type="ECO:0000256" key="3">
    <source>
        <dbReference type="ARBA" id="ARBA00022840"/>
    </source>
</evidence>
<dbReference type="Pfam" id="PF10431">
    <property type="entry name" value="ClpB_D2-small"/>
    <property type="match status" value="1"/>
</dbReference>
<dbReference type="EMBL" id="DF237069">
    <property type="protein sequence ID" value="GAQ82703.1"/>
    <property type="molecule type" value="Genomic_DNA"/>
</dbReference>
<dbReference type="GO" id="GO:0005737">
    <property type="term" value="C:cytoplasm"/>
    <property type="evidence" value="ECO:0000318"/>
    <property type="project" value="GO_Central"/>
</dbReference>
<dbReference type="Proteomes" id="UP000054558">
    <property type="component" value="Unassembled WGS sequence"/>
</dbReference>
<dbReference type="InterPro" id="IPR019489">
    <property type="entry name" value="Clp_ATPase_C"/>
</dbReference>
<dbReference type="InterPro" id="IPR041546">
    <property type="entry name" value="ClpA/ClpB_AAA_lid"/>
</dbReference>
<dbReference type="InterPro" id="IPR028299">
    <property type="entry name" value="ClpA/B_CS2"/>
</dbReference>
<dbReference type="SMART" id="SM01086">
    <property type="entry name" value="ClpB_D2-small"/>
    <property type="match status" value="1"/>
</dbReference>
<evidence type="ECO:0000313" key="10">
    <source>
        <dbReference type="Proteomes" id="UP000054558"/>
    </source>
</evidence>
<evidence type="ECO:0000259" key="8">
    <source>
        <dbReference type="PROSITE" id="PS51903"/>
    </source>
</evidence>
<name>A0A1Y1HX29_KLENI</name>
<dbReference type="InterPro" id="IPR001270">
    <property type="entry name" value="ClpA/B"/>
</dbReference>